<evidence type="ECO:0000256" key="12">
    <source>
        <dbReference type="ARBA" id="ARBA00023136"/>
    </source>
</evidence>
<feature type="active site" description="4-aspartylphosphate intermediate" evidence="14">
    <location>
        <position position="495"/>
    </location>
</feature>
<evidence type="ECO:0000313" key="21">
    <source>
        <dbReference type="EMBL" id="KCV68110.1"/>
    </source>
</evidence>
<dbReference type="GO" id="GO:0000287">
    <property type="term" value="F:magnesium ion binding"/>
    <property type="evidence" value="ECO:0007669"/>
    <property type="project" value="InterPro"/>
</dbReference>
<evidence type="ECO:0000256" key="3">
    <source>
        <dbReference type="ARBA" id="ARBA00012189"/>
    </source>
</evidence>
<dbReference type="GO" id="GO:0005524">
    <property type="term" value="F:ATP binding"/>
    <property type="evidence" value="ECO:0007669"/>
    <property type="project" value="UniProtKB-KW"/>
</dbReference>
<dbReference type="InterPro" id="IPR008250">
    <property type="entry name" value="ATPase_P-typ_transduc_dom_A_sf"/>
</dbReference>
<feature type="region of interest" description="Disordered" evidence="17">
    <location>
        <begin position="1627"/>
        <end position="1806"/>
    </location>
</feature>
<dbReference type="InterPro" id="IPR032630">
    <property type="entry name" value="P_typ_ATPase_c"/>
</dbReference>
<feature type="compositionally biased region" description="Low complexity" evidence="17">
    <location>
        <begin position="1755"/>
        <end position="1774"/>
    </location>
</feature>
<feature type="transmembrane region" description="Helical" evidence="18">
    <location>
        <begin position="167"/>
        <end position="189"/>
    </location>
</feature>
<dbReference type="NCBIfam" id="TIGR01652">
    <property type="entry name" value="ATPase-Plipid"/>
    <property type="match status" value="1"/>
</dbReference>
<evidence type="ECO:0000256" key="16">
    <source>
        <dbReference type="PIRSR" id="PIRSR606539-3"/>
    </source>
</evidence>
<keyword evidence="11 18" id="KW-1133">Transmembrane helix</keyword>
<feature type="domain" description="P-type ATPase C-terminal" evidence="20">
    <location>
        <begin position="1185"/>
        <end position="1435"/>
    </location>
</feature>
<feature type="transmembrane region" description="Helical" evidence="18">
    <location>
        <begin position="424"/>
        <end position="447"/>
    </location>
</feature>
<dbReference type="SUPFAM" id="SSF81660">
    <property type="entry name" value="Metal cation-transporting ATPase, ATP-binding domain N"/>
    <property type="match status" value="1"/>
</dbReference>
<sequence>MVTIELTSLKKDPEEGAHPSGLNGAGGKTAPDGGALSPPHIDSDKDSSREPSGALAATSPTGAPSAPGEEALSLDSIRATWLPHDSPDHPENARVTPPSLAKYPTWVQGLYRSLFPRARPATNEVITAKYTYWNFLPKNIFFQFNNVAMTYFLLIILLQVFSALRAWPFALTPLPLVIVLVSAAVKDLYEDIKRHRIDRSVNYSATHKFVDGLFVETHWRDIRRGDILLVGKNETFPADMLILATSDGEAPTGAFFVETKSLDGETNLKPRFAPRVTSGLRSQITLAAMLRGPGLRVSVPAPSYDMNSLEGVIHVGGATGTGTTTPFNISSVALRGSSLRTTEWVIGVALYVGTSTRIVKHTSLRPHKRTSMDRILNRQILVLLTCTVLLCVVVGVVHGVRMAHLLDIQPPVPFLSLRWTSPGLVGFMAVFTMMIITQNIVPIALYASLEFIRLMQSYFIREDDALQHRKTGERCIPRSWNIHDNLGQIEYIFTDKTGTLTTNEMRFRFCTVNGRAYGMESSADLRRTRSSPSLDRMTDYLQADPSRQAPDLERGVASTRRAAAAAGGFLPGMVADHHPEDVLLPMSVLSPSGEMVLIETVSGPPSWQVQNRQNPCFAAHIDSDFHFADRHMAEHLMQSYDLRWSSLAEAAERLTPDQYHVAVLAEFQLALALCHSVQSELLPHGGEADDRADGQHHHHHAGDDGCLAGHRHHHHHPADGLAVIGGDTGSVGSRGSSSPTDSDDDDPTIGDDPLHGRCRHRAASSKAGPGAGAGAGVAGMVPPSPSMVAAAAQPHDYSGDDAAFRIAYSGSSSDETSLVKAAKNFGYVFRERDRDTVSVTVLGSQVRRFNQLHQVDFDSTRKMMSVVVTPAGATAATGPGAEDMVYVYSKGDDSSILPRLSTAAGRNDPEAVAAARHGLHQYSQIGLRTLCIGYRAMRRADFDAWMARYQAALAEADDGSGRRDALLGRLTRELETDLTLLGVTAIEDRLQDGVPEALEQLQLAGMNVWVLTGDKCTTAVNIATACRLIRPGDMLHPITRDVGALAELAAEFRLDADALTGPGAEAPSMDQLLSQAEAAVMAAASSAGEGAASSPSGHVAVLDGTFFEGLAQHQDRFLRLAQHFRSVICCRISPLEKAEIVRLVKESDMRRGLTLAIGDGANDVSMIQTAHIGVGISGNEGRQAVAASDYSLARFRFLRRLLLVHGRWSYSRMTEAMYLFFQKNFTLTFPMFMYQIVSMASAQMMYHFSYQMFYNLAFTCLPPIVVAIFDQPNTSQAALLFPQLYRDYHKRFSTRMFWLNCLDGLFQGLVCFTVYFMMLADELAAVTSADGRTIDQVDAGFVLISCIVGCCLVTFTLQTNHMSWLGASGIVLSAAIFLVYHVVAAYLPIVFFFDLYGVMPNAFSTPGFWLVLLLVLVTGILPRLVYCSFSIVFLPDDQQLVRELERSGQHLSCPLADGFLETGELTLLPVVPSREDQDELAAGALSSRAMVVCSMDALALLKSECHCPGALVGAPCGHRVCVSMVAGHTSKEALLLGSGKEAALVAGSAGGGGGPAVDVMLATGTPLSEHKSSAFSSSASSASSADGDIGGGGGVAPVAIAAAAATAAGPKQQHLPDIAEAAILTTGQQQPPPSDGDDDGAGGQGVAGGDADDAHGAGGGPAAAGAAGMMTPSPAGQQPPPPPAAAAAPADPADESLAAESTREILASSGDEVVVVVSVPAAAGGGGDATGRRMSISPLHSSDSDSSSGDDDDGSSSSDSSGSSVWSSSSDGSSFTTQNGSTSFLTSTDESLDVMSHMAHGGAPPR</sequence>
<feature type="binding site" evidence="15">
    <location>
        <position position="857"/>
    </location>
    <ligand>
        <name>ATP</name>
        <dbReference type="ChEBI" id="CHEBI:30616"/>
    </ligand>
</feature>
<evidence type="ECO:0000256" key="4">
    <source>
        <dbReference type="ARBA" id="ARBA00022448"/>
    </source>
</evidence>
<dbReference type="SUPFAM" id="SSF56784">
    <property type="entry name" value="HAD-like"/>
    <property type="match status" value="1"/>
</dbReference>
<feature type="compositionally biased region" description="Basic and acidic residues" evidence="17">
    <location>
        <begin position="686"/>
        <end position="695"/>
    </location>
</feature>
<dbReference type="EC" id="7.6.2.1" evidence="3"/>
<feature type="compositionally biased region" description="Polar residues" evidence="17">
    <location>
        <begin position="1775"/>
        <end position="1789"/>
    </location>
</feature>
<evidence type="ECO:0000256" key="15">
    <source>
        <dbReference type="PIRSR" id="PIRSR606539-2"/>
    </source>
</evidence>
<evidence type="ECO:0000256" key="14">
    <source>
        <dbReference type="PIRSR" id="PIRSR606539-1"/>
    </source>
</evidence>
<dbReference type="EMBL" id="KB932210">
    <property type="protein sequence ID" value="KCV68110.1"/>
    <property type="molecule type" value="Genomic_DNA"/>
</dbReference>
<protein>
    <recommendedName>
        <fullName evidence="3">P-type phospholipid transporter</fullName>
        <ecNumber evidence="3">7.6.2.1</ecNumber>
    </recommendedName>
</protein>
<feature type="binding site" evidence="15">
    <location>
        <position position="497"/>
    </location>
    <ligand>
        <name>ATP</name>
        <dbReference type="ChEBI" id="CHEBI:30616"/>
    </ligand>
</feature>
<keyword evidence="8 15" id="KW-0067">ATP-binding</keyword>
<dbReference type="Gene3D" id="3.40.50.1000">
    <property type="entry name" value="HAD superfamily/HAD-like"/>
    <property type="match status" value="1"/>
</dbReference>
<comment type="similarity">
    <text evidence="2">Belongs to the cation transport ATPase (P-type) (TC 3.A.3) family. Type IV subfamily.</text>
</comment>
<feature type="compositionally biased region" description="Low complexity" evidence="17">
    <location>
        <begin position="1663"/>
        <end position="1676"/>
    </location>
</feature>
<keyword evidence="6 16" id="KW-0479">Metal-binding</keyword>
<feature type="binding site" evidence="15">
    <location>
        <position position="1162"/>
    </location>
    <ligand>
        <name>ATP</name>
        <dbReference type="ChEBI" id="CHEBI:30616"/>
    </ligand>
</feature>
<feature type="transmembrane region" description="Helical" evidence="18">
    <location>
        <begin position="380"/>
        <end position="404"/>
    </location>
</feature>
<feature type="transmembrane region" description="Helical" evidence="18">
    <location>
        <begin position="1364"/>
        <end position="1387"/>
    </location>
</feature>
<feature type="compositionally biased region" description="Basic and acidic residues" evidence="17">
    <location>
        <begin position="8"/>
        <end position="17"/>
    </location>
</feature>
<feature type="binding site" evidence="15">
    <location>
        <position position="928"/>
    </location>
    <ligand>
        <name>ATP</name>
        <dbReference type="ChEBI" id="CHEBI:30616"/>
    </ligand>
</feature>
<feature type="binding site" evidence="16">
    <location>
        <position position="497"/>
    </location>
    <ligand>
        <name>Mg(2+)</name>
        <dbReference type="ChEBI" id="CHEBI:18420"/>
    </ligand>
</feature>
<feature type="binding site" evidence="15">
    <location>
        <position position="1014"/>
    </location>
    <ligand>
        <name>ATP</name>
        <dbReference type="ChEBI" id="CHEBI:30616"/>
    </ligand>
</feature>
<dbReference type="InterPro" id="IPR023299">
    <property type="entry name" value="ATPase_P-typ_cyto_dom_N"/>
</dbReference>
<accession>A0A058Z1H5</accession>
<evidence type="ECO:0000256" key="9">
    <source>
        <dbReference type="ARBA" id="ARBA00022842"/>
    </source>
</evidence>
<evidence type="ECO:0000256" key="18">
    <source>
        <dbReference type="SAM" id="Phobius"/>
    </source>
</evidence>
<feature type="binding site" evidence="15">
    <location>
        <position position="1163"/>
    </location>
    <ligand>
        <name>ATP</name>
        <dbReference type="ChEBI" id="CHEBI:30616"/>
    </ligand>
</feature>
<feature type="binding site" evidence="15">
    <location>
        <position position="1012"/>
    </location>
    <ligand>
        <name>ATP</name>
        <dbReference type="ChEBI" id="CHEBI:30616"/>
    </ligand>
</feature>
<comment type="catalytic activity">
    <reaction evidence="13">
        <text>ATP + H2O + phospholipidSide 1 = ADP + phosphate + phospholipidSide 2.</text>
        <dbReference type="EC" id="7.6.2.1"/>
    </reaction>
</comment>
<dbReference type="Pfam" id="PF13246">
    <property type="entry name" value="Cation_ATPase"/>
    <property type="match status" value="1"/>
</dbReference>
<dbReference type="InterPro" id="IPR036412">
    <property type="entry name" value="HAD-like_sf"/>
</dbReference>
<dbReference type="NCBIfam" id="TIGR01494">
    <property type="entry name" value="ATPase_P-type"/>
    <property type="match status" value="1"/>
</dbReference>
<dbReference type="InterPro" id="IPR032631">
    <property type="entry name" value="P-type_ATPase_N"/>
</dbReference>
<dbReference type="RefSeq" id="XP_009497484.1">
    <property type="nucleotide sequence ID" value="XM_009499209.1"/>
</dbReference>
<feature type="compositionally biased region" description="Low complexity" evidence="17">
    <location>
        <begin position="52"/>
        <end position="68"/>
    </location>
</feature>
<dbReference type="SFLD" id="SFLDF00027">
    <property type="entry name" value="p-type_atpase"/>
    <property type="match status" value="1"/>
</dbReference>
<feature type="compositionally biased region" description="Low complexity" evidence="17">
    <location>
        <begin position="730"/>
        <end position="740"/>
    </location>
</feature>
<dbReference type="Gene3D" id="2.70.150.10">
    <property type="entry name" value="Calcium-transporting ATPase, cytoplasmic transduction domain A"/>
    <property type="match status" value="1"/>
</dbReference>
<gene>
    <name evidence="21" type="ORF">H696_05363</name>
</gene>
<feature type="compositionally biased region" description="Low complexity" evidence="17">
    <location>
        <begin position="1707"/>
        <end position="1722"/>
    </location>
</feature>
<comment type="subcellular location">
    <subcellularLocation>
        <location evidence="1">Endomembrane system</location>
        <topology evidence="1">Multi-pass membrane protein</topology>
    </subcellularLocation>
</comment>
<name>A0A058Z1H5_FONAL</name>
<dbReference type="Pfam" id="PF16209">
    <property type="entry name" value="PhoLip_ATPase_N"/>
    <property type="match status" value="1"/>
</dbReference>
<dbReference type="SFLD" id="SFLDG00002">
    <property type="entry name" value="C1.7:_P-type_atpase_like"/>
    <property type="match status" value="1"/>
</dbReference>
<feature type="binding site" evidence="15">
    <location>
        <position position="815"/>
    </location>
    <ligand>
        <name>ATP</name>
        <dbReference type="ChEBI" id="CHEBI:30616"/>
    </ligand>
</feature>
<feature type="transmembrane region" description="Helical" evidence="18">
    <location>
        <begin position="1339"/>
        <end position="1357"/>
    </location>
</feature>
<evidence type="ECO:0000256" key="6">
    <source>
        <dbReference type="ARBA" id="ARBA00022723"/>
    </source>
</evidence>
<feature type="transmembrane region" description="Helical" evidence="18">
    <location>
        <begin position="1296"/>
        <end position="1319"/>
    </location>
</feature>
<dbReference type="eggNOG" id="KOG0206">
    <property type="taxonomic scope" value="Eukaryota"/>
</dbReference>
<dbReference type="STRING" id="691883.A0A058Z1H5"/>
<proteinExistence type="inferred from homology"/>
<dbReference type="Pfam" id="PF16212">
    <property type="entry name" value="PhoLip_ATPase_C"/>
    <property type="match status" value="1"/>
</dbReference>
<keyword evidence="22" id="KW-1185">Reference proteome</keyword>
<dbReference type="SUPFAM" id="SSF81665">
    <property type="entry name" value="Calcium ATPase, transmembrane domain M"/>
    <property type="match status" value="1"/>
</dbReference>
<keyword evidence="10" id="KW-1278">Translocase</keyword>
<feature type="region of interest" description="Disordered" evidence="17">
    <location>
        <begin position="684"/>
        <end position="778"/>
    </location>
</feature>
<comment type="cofactor">
    <cofactor evidence="16">
        <name>Mg(2+)</name>
        <dbReference type="ChEBI" id="CHEBI:18420"/>
    </cofactor>
</comment>
<feature type="binding site" evidence="15">
    <location>
        <position position="1131"/>
    </location>
    <ligand>
        <name>ATP</name>
        <dbReference type="ChEBI" id="CHEBI:30616"/>
    </ligand>
</feature>
<feature type="transmembrane region" description="Helical" evidence="18">
    <location>
        <begin position="140"/>
        <end position="161"/>
    </location>
</feature>
<dbReference type="GO" id="GO:0012505">
    <property type="term" value="C:endomembrane system"/>
    <property type="evidence" value="ECO:0007669"/>
    <property type="project" value="UniProtKB-SubCell"/>
</dbReference>
<evidence type="ECO:0000313" key="22">
    <source>
        <dbReference type="Proteomes" id="UP000030693"/>
    </source>
</evidence>
<dbReference type="OrthoDB" id="377733at2759"/>
<dbReference type="InterPro" id="IPR023298">
    <property type="entry name" value="ATPase_P-typ_TM_dom_sf"/>
</dbReference>
<evidence type="ECO:0000256" key="8">
    <source>
        <dbReference type="ARBA" id="ARBA00022840"/>
    </source>
</evidence>
<dbReference type="InterPro" id="IPR001757">
    <property type="entry name" value="P_typ_ATPase"/>
</dbReference>
<feature type="binding site" evidence="15">
    <location>
        <position position="496"/>
    </location>
    <ligand>
        <name>ATP</name>
        <dbReference type="ChEBI" id="CHEBI:30616"/>
    </ligand>
</feature>
<evidence type="ECO:0000259" key="19">
    <source>
        <dbReference type="Pfam" id="PF16209"/>
    </source>
</evidence>
<dbReference type="PANTHER" id="PTHR24092">
    <property type="entry name" value="PROBABLE PHOSPHOLIPID-TRANSPORTING ATPASE"/>
    <property type="match status" value="1"/>
</dbReference>
<dbReference type="InterPro" id="IPR018303">
    <property type="entry name" value="ATPase_P-typ_P_site"/>
</dbReference>
<evidence type="ECO:0000256" key="11">
    <source>
        <dbReference type="ARBA" id="ARBA00022989"/>
    </source>
</evidence>
<feature type="compositionally biased region" description="Low complexity" evidence="17">
    <location>
        <begin position="1573"/>
        <end position="1587"/>
    </location>
</feature>
<dbReference type="GO" id="GO:0016887">
    <property type="term" value="F:ATP hydrolysis activity"/>
    <property type="evidence" value="ECO:0007669"/>
    <property type="project" value="InterPro"/>
</dbReference>
<dbReference type="InterPro" id="IPR006539">
    <property type="entry name" value="P-type_ATPase_IV"/>
</dbReference>
<keyword evidence="4" id="KW-0813">Transport</keyword>
<evidence type="ECO:0000256" key="7">
    <source>
        <dbReference type="ARBA" id="ARBA00022741"/>
    </source>
</evidence>
<feature type="region of interest" description="Disordered" evidence="17">
    <location>
        <begin position="1569"/>
        <end position="1588"/>
    </location>
</feature>
<feature type="region of interest" description="Disordered" evidence="17">
    <location>
        <begin position="1"/>
        <end position="70"/>
    </location>
</feature>
<dbReference type="GeneID" id="20530088"/>
<feature type="binding site" evidence="16">
    <location>
        <position position="495"/>
    </location>
    <ligand>
        <name>Mg(2+)</name>
        <dbReference type="ChEBI" id="CHEBI:18420"/>
    </ligand>
</feature>
<evidence type="ECO:0000259" key="20">
    <source>
        <dbReference type="Pfam" id="PF16212"/>
    </source>
</evidence>
<feature type="domain" description="P-type ATPase N-terminal" evidence="19">
    <location>
        <begin position="121"/>
        <end position="166"/>
    </location>
</feature>
<dbReference type="FunFam" id="3.40.50.1000:FF:000014">
    <property type="entry name" value="Phospholipid-transporting ATPase"/>
    <property type="match status" value="1"/>
</dbReference>
<dbReference type="SFLD" id="SFLDS00003">
    <property type="entry name" value="Haloacid_Dehalogenase"/>
    <property type="match status" value="1"/>
</dbReference>
<keyword evidence="5 18" id="KW-0812">Transmembrane</keyword>
<feature type="binding site" evidence="15">
    <location>
        <position position="890"/>
    </location>
    <ligand>
        <name>ATP</name>
        <dbReference type="ChEBI" id="CHEBI:30616"/>
    </ligand>
</feature>
<dbReference type="GO" id="GO:0005886">
    <property type="term" value="C:plasma membrane"/>
    <property type="evidence" value="ECO:0007669"/>
    <property type="project" value="TreeGrafter"/>
</dbReference>
<dbReference type="Gene3D" id="3.40.1110.10">
    <property type="entry name" value="Calcium-transporting ATPase, cytoplasmic domain N"/>
    <property type="match status" value="1"/>
</dbReference>
<dbReference type="InterPro" id="IPR044492">
    <property type="entry name" value="P_typ_ATPase_HD_dom"/>
</dbReference>
<feature type="transmembrane region" description="Helical" evidence="18">
    <location>
        <begin position="1252"/>
        <end position="1269"/>
    </location>
</feature>
<keyword evidence="7 15" id="KW-0547">Nucleotide-binding</keyword>
<dbReference type="GO" id="GO:0045332">
    <property type="term" value="P:phospholipid translocation"/>
    <property type="evidence" value="ECO:0007669"/>
    <property type="project" value="TreeGrafter"/>
</dbReference>
<dbReference type="PROSITE" id="PS00154">
    <property type="entry name" value="ATPASE_E1_E2"/>
    <property type="match status" value="1"/>
</dbReference>
<evidence type="ECO:0000256" key="2">
    <source>
        <dbReference type="ARBA" id="ARBA00008109"/>
    </source>
</evidence>
<dbReference type="GO" id="GO:0140326">
    <property type="term" value="F:ATPase-coupled intramembrane lipid transporter activity"/>
    <property type="evidence" value="ECO:0007669"/>
    <property type="project" value="UniProtKB-EC"/>
</dbReference>
<keyword evidence="12 18" id="KW-0472">Membrane</keyword>
<dbReference type="OMA" id="CEFSSDR"/>
<dbReference type="SUPFAM" id="SSF81653">
    <property type="entry name" value="Calcium ATPase, transduction domain A"/>
    <property type="match status" value="1"/>
</dbReference>
<evidence type="ECO:0000256" key="17">
    <source>
        <dbReference type="SAM" id="MobiDB-lite"/>
    </source>
</evidence>
<feature type="compositionally biased region" description="Low complexity" evidence="17">
    <location>
        <begin position="1685"/>
        <end position="1700"/>
    </location>
</feature>
<feature type="binding site" evidence="15">
    <location>
        <position position="495"/>
    </location>
    <ligand>
        <name>ATP</name>
        <dbReference type="ChEBI" id="CHEBI:30616"/>
    </ligand>
</feature>
<feature type="transmembrane region" description="Helical" evidence="18">
    <location>
        <begin position="1407"/>
        <end position="1434"/>
    </location>
</feature>
<feature type="binding site" evidence="15">
    <location>
        <position position="1137"/>
    </location>
    <ligand>
        <name>ATP</name>
        <dbReference type="ChEBI" id="CHEBI:30616"/>
    </ligand>
</feature>
<reference evidence="21" key="1">
    <citation type="submission" date="2013-04" db="EMBL/GenBank/DDBJ databases">
        <title>The Genome Sequence of Fonticula alba ATCC 38817.</title>
        <authorList>
            <consortium name="The Broad Institute Genomics Platform"/>
            <person name="Russ C."/>
            <person name="Cuomo C."/>
            <person name="Burger G."/>
            <person name="Gray M.W."/>
            <person name="Holland P.W.H."/>
            <person name="King N."/>
            <person name="Lang F.B.F."/>
            <person name="Roger A.J."/>
            <person name="Ruiz-Trillo I."/>
            <person name="Brown M."/>
            <person name="Walker B."/>
            <person name="Young S."/>
            <person name="Zeng Q."/>
            <person name="Gargeya S."/>
            <person name="Fitzgerald M."/>
            <person name="Haas B."/>
            <person name="Abouelleil A."/>
            <person name="Allen A.W."/>
            <person name="Alvarado L."/>
            <person name="Arachchi H.M."/>
            <person name="Berlin A.M."/>
            <person name="Chapman S.B."/>
            <person name="Gainer-Dewar J."/>
            <person name="Goldberg J."/>
            <person name="Griggs A."/>
            <person name="Gujja S."/>
            <person name="Hansen M."/>
            <person name="Howarth C."/>
            <person name="Imamovic A."/>
            <person name="Ireland A."/>
            <person name="Larimer J."/>
            <person name="McCowan C."/>
            <person name="Murphy C."/>
            <person name="Pearson M."/>
            <person name="Poon T.W."/>
            <person name="Priest M."/>
            <person name="Roberts A."/>
            <person name="Saif S."/>
            <person name="Shea T."/>
            <person name="Sisk P."/>
            <person name="Sykes S."/>
            <person name="Wortman J."/>
            <person name="Nusbaum C."/>
            <person name="Birren B."/>
        </authorList>
    </citation>
    <scope>NUCLEOTIDE SEQUENCE [LARGE SCALE GENOMIC DNA]</scope>
    <source>
        <strain evidence="21">ATCC 38817</strain>
    </source>
</reference>
<organism evidence="21">
    <name type="scientific">Fonticula alba</name>
    <name type="common">Slime mold</name>
    <dbReference type="NCBI Taxonomy" id="691883"/>
    <lineage>
        <taxon>Eukaryota</taxon>
        <taxon>Rotosphaerida</taxon>
        <taxon>Fonticulaceae</taxon>
        <taxon>Fonticula</taxon>
    </lineage>
</organism>
<keyword evidence="9 16" id="KW-0460">Magnesium</keyword>
<dbReference type="PANTHER" id="PTHR24092:SF180">
    <property type="entry name" value="PHOSPHOLIPID-TRANSPORTING ATPASE DNF1-RELATED"/>
    <property type="match status" value="1"/>
</dbReference>
<dbReference type="InterPro" id="IPR023214">
    <property type="entry name" value="HAD_sf"/>
</dbReference>
<evidence type="ECO:0000256" key="13">
    <source>
        <dbReference type="ARBA" id="ARBA00034036"/>
    </source>
</evidence>
<feature type="binding site" evidence="16">
    <location>
        <position position="1163"/>
    </location>
    <ligand>
        <name>Mg(2+)</name>
        <dbReference type="ChEBI" id="CHEBI:18420"/>
    </ligand>
</feature>
<dbReference type="Proteomes" id="UP000030693">
    <property type="component" value="Unassembled WGS sequence"/>
</dbReference>
<evidence type="ECO:0000256" key="5">
    <source>
        <dbReference type="ARBA" id="ARBA00022692"/>
    </source>
</evidence>
<evidence type="ECO:0000256" key="10">
    <source>
        <dbReference type="ARBA" id="ARBA00022967"/>
    </source>
</evidence>
<feature type="binding site" evidence="16">
    <location>
        <position position="1159"/>
    </location>
    <ligand>
        <name>Mg(2+)</name>
        <dbReference type="ChEBI" id="CHEBI:18420"/>
    </ligand>
</feature>
<feature type="binding site" evidence="15">
    <location>
        <position position="1013"/>
    </location>
    <ligand>
        <name>ATP</name>
        <dbReference type="ChEBI" id="CHEBI:30616"/>
    </ligand>
</feature>
<evidence type="ECO:0000256" key="1">
    <source>
        <dbReference type="ARBA" id="ARBA00004127"/>
    </source>
</evidence>